<dbReference type="Pfam" id="PF09723">
    <property type="entry name" value="Zn_ribbon_8"/>
    <property type="match status" value="1"/>
</dbReference>
<dbReference type="AlphaFoldDB" id="A0A239TMC3"/>
<keyword evidence="3" id="KW-1185">Reference proteome</keyword>
<dbReference type="Proteomes" id="UP000321736">
    <property type="component" value="Unassembled WGS sequence"/>
</dbReference>
<feature type="domain" description="Putative regulatory protein FmdB zinc ribbon" evidence="1">
    <location>
        <begin position="1"/>
        <end position="41"/>
    </location>
</feature>
<comment type="caution">
    <text evidence="2">The sequence shown here is derived from an EMBL/GenBank/DDBJ whole genome shotgun (WGS) entry which is preliminary data.</text>
</comment>
<evidence type="ECO:0000259" key="1">
    <source>
        <dbReference type="SMART" id="SM00834"/>
    </source>
</evidence>
<organism evidence="2 3">
    <name type="scientific">Staphylococcus piscifermentans</name>
    <dbReference type="NCBI Taxonomy" id="70258"/>
    <lineage>
        <taxon>Bacteria</taxon>
        <taxon>Bacillati</taxon>
        <taxon>Bacillota</taxon>
        <taxon>Bacilli</taxon>
        <taxon>Bacillales</taxon>
        <taxon>Staphylococcaceae</taxon>
        <taxon>Staphylococcus</taxon>
    </lineage>
</organism>
<dbReference type="RefSeq" id="WP_095103242.1">
    <property type="nucleotide sequence ID" value="NZ_BKAR01000011.1"/>
</dbReference>
<evidence type="ECO:0000313" key="3">
    <source>
        <dbReference type="Proteomes" id="UP000321736"/>
    </source>
</evidence>
<dbReference type="OrthoDB" id="9813321at2"/>
<protein>
    <recommendedName>
        <fullName evidence="1">Putative regulatory protein FmdB zinc ribbon domain-containing protein</fullName>
    </recommendedName>
</protein>
<proteinExistence type="predicted"/>
<sequence>MPNYTYACPNHGEFTLNQSMNADHDSAVCPNCSTTSNRVFVPFHTYQLDSKLKKKIESGAEPKVVKRENLPLQQKQKTNQRPWMV</sequence>
<evidence type="ECO:0000313" key="2">
    <source>
        <dbReference type="EMBL" id="GEP84485.1"/>
    </source>
</evidence>
<dbReference type="SMART" id="SM00834">
    <property type="entry name" value="CxxC_CXXC_SSSS"/>
    <property type="match status" value="1"/>
</dbReference>
<name>A0A239TMC3_9STAP</name>
<dbReference type="InterPro" id="IPR013429">
    <property type="entry name" value="Regulatory_FmdB_Zinc_ribbon"/>
</dbReference>
<gene>
    <name evidence="2" type="ORF">SPI02_10700</name>
</gene>
<reference evidence="2 3" key="1">
    <citation type="submission" date="2019-07" db="EMBL/GenBank/DDBJ databases">
        <title>Whole genome shotgun sequence of Staphylococcus piscifermentans NBRC 109625.</title>
        <authorList>
            <person name="Hosoyama A."/>
            <person name="Uohara A."/>
            <person name="Ohji S."/>
            <person name="Ichikawa N."/>
        </authorList>
    </citation>
    <scope>NUCLEOTIDE SEQUENCE [LARGE SCALE GENOMIC DNA]</scope>
    <source>
        <strain evidence="2 3">NBRC 109625</strain>
    </source>
</reference>
<dbReference type="EMBL" id="BKAR01000011">
    <property type="protein sequence ID" value="GEP84485.1"/>
    <property type="molecule type" value="Genomic_DNA"/>
</dbReference>
<accession>A0A239TMC3</accession>
<dbReference type="NCBIfam" id="TIGR02605">
    <property type="entry name" value="CxxC_CxxC_SSSS"/>
    <property type="match status" value="1"/>
</dbReference>